<evidence type="ECO:0000256" key="7">
    <source>
        <dbReference type="SAM" id="MobiDB-lite"/>
    </source>
</evidence>
<dbReference type="EMBL" id="MCGN01000004">
    <property type="protein sequence ID" value="ORY97492.1"/>
    <property type="molecule type" value="Genomic_DNA"/>
</dbReference>
<evidence type="ECO:0000256" key="2">
    <source>
        <dbReference type="ARBA" id="ARBA00004496"/>
    </source>
</evidence>
<dbReference type="Proteomes" id="UP000242180">
    <property type="component" value="Unassembled WGS sequence"/>
</dbReference>
<dbReference type="GO" id="GO:0006396">
    <property type="term" value="P:RNA processing"/>
    <property type="evidence" value="ECO:0007669"/>
    <property type="project" value="InterPro"/>
</dbReference>
<feature type="compositionally biased region" description="Basic and acidic residues" evidence="7">
    <location>
        <begin position="1"/>
        <end position="34"/>
    </location>
</feature>
<dbReference type="GO" id="GO:0003729">
    <property type="term" value="F:mRNA binding"/>
    <property type="evidence" value="ECO:0007669"/>
    <property type="project" value="InterPro"/>
</dbReference>
<evidence type="ECO:0000313" key="10">
    <source>
        <dbReference type="Proteomes" id="UP000242180"/>
    </source>
</evidence>
<keyword evidence="4 6" id="KW-0694">RNA-binding</keyword>
<reference evidence="9 10" key="1">
    <citation type="submission" date="2016-07" db="EMBL/GenBank/DDBJ databases">
        <title>Pervasive Adenine N6-methylation of Active Genes in Fungi.</title>
        <authorList>
            <consortium name="DOE Joint Genome Institute"/>
            <person name="Mondo S.J."/>
            <person name="Dannebaum R.O."/>
            <person name="Kuo R.C."/>
            <person name="Labutti K."/>
            <person name="Haridas S."/>
            <person name="Kuo A."/>
            <person name="Salamov A."/>
            <person name="Ahrendt S.R."/>
            <person name="Lipzen A."/>
            <person name="Sullivan W."/>
            <person name="Andreopoulos W.B."/>
            <person name="Clum A."/>
            <person name="Lindquist E."/>
            <person name="Daum C."/>
            <person name="Ramamoorthy G.K."/>
            <person name="Gryganskyi A."/>
            <person name="Culley D."/>
            <person name="Magnuson J.K."/>
            <person name="James T.Y."/>
            <person name="O'Malley M.A."/>
            <person name="Stajich J.E."/>
            <person name="Spatafora J.W."/>
            <person name="Visel A."/>
            <person name="Grigoriev I.V."/>
        </authorList>
    </citation>
    <scope>NUCLEOTIDE SEQUENCE [LARGE SCALE GENOMIC DNA]</scope>
    <source>
        <strain evidence="9 10">NRRL 2496</strain>
    </source>
</reference>
<dbReference type="InterPro" id="IPR012677">
    <property type="entry name" value="Nucleotide-bd_a/b_plait_sf"/>
</dbReference>
<dbReference type="FunCoup" id="A0A1X2HF13">
    <property type="interactions" value="904"/>
</dbReference>
<dbReference type="PANTHER" id="PTHR45894">
    <property type="entry name" value="RNA-BINDING PROTEIN 8A"/>
    <property type="match status" value="1"/>
</dbReference>
<sequence>MSRRNADRMAIDDEPPVRRGRGFQEDTRSRRNDDVMEEDASEGGLTPMRSIEGWIIIVRGVHPETDEETLNERFSEFGTVKNIHLNLDRRTGFVKGYALIEYETLKEAQTAIDEANDTELFDQRLKVSYAFIKPSEEDAVRGNGDRRSSHRSRRDRSLSPGR</sequence>
<keyword evidence="5" id="KW-0539">Nucleus</keyword>
<keyword evidence="10" id="KW-1185">Reference proteome</keyword>
<dbReference type="SUPFAM" id="SSF54928">
    <property type="entry name" value="RNA-binding domain, RBD"/>
    <property type="match status" value="1"/>
</dbReference>
<dbReference type="OMA" id="IYNHEEF"/>
<evidence type="ECO:0000259" key="8">
    <source>
        <dbReference type="PROSITE" id="PS50102"/>
    </source>
</evidence>
<dbReference type="GO" id="GO:0005634">
    <property type="term" value="C:nucleus"/>
    <property type="evidence" value="ECO:0007669"/>
    <property type="project" value="UniProtKB-SubCell"/>
</dbReference>
<feature type="compositionally biased region" description="Basic and acidic residues" evidence="7">
    <location>
        <begin position="138"/>
        <end position="147"/>
    </location>
</feature>
<evidence type="ECO:0000256" key="1">
    <source>
        <dbReference type="ARBA" id="ARBA00004123"/>
    </source>
</evidence>
<dbReference type="AlphaFoldDB" id="A0A1X2HF13"/>
<comment type="caution">
    <text evidence="9">The sequence shown here is derived from an EMBL/GenBank/DDBJ whole genome shotgun (WGS) entry which is preliminary data.</text>
</comment>
<dbReference type="GO" id="GO:0005737">
    <property type="term" value="C:cytoplasm"/>
    <property type="evidence" value="ECO:0007669"/>
    <property type="project" value="UniProtKB-SubCell"/>
</dbReference>
<name>A0A1X2HF13_SYNRA</name>
<dbReference type="PRINTS" id="PR01738">
    <property type="entry name" value="RNABINDINGM8"/>
</dbReference>
<dbReference type="Gene3D" id="3.30.70.330">
    <property type="match status" value="1"/>
</dbReference>
<dbReference type="InParanoid" id="A0A1X2HF13"/>
<dbReference type="OrthoDB" id="15688at2759"/>
<organism evidence="9 10">
    <name type="scientific">Syncephalastrum racemosum</name>
    <name type="common">Filamentous fungus</name>
    <dbReference type="NCBI Taxonomy" id="13706"/>
    <lineage>
        <taxon>Eukaryota</taxon>
        <taxon>Fungi</taxon>
        <taxon>Fungi incertae sedis</taxon>
        <taxon>Mucoromycota</taxon>
        <taxon>Mucoromycotina</taxon>
        <taxon>Mucoromycetes</taxon>
        <taxon>Mucorales</taxon>
        <taxon>Syncephalastraceae</taxon>
        <taxon>Syncephalastrum</taxon>
    </lineage>
</organism>
<dbReference type="InterPro" id="IPR033744">
    <property type="entry name" value="RRM_RBM8"/>
</dbReference>
<dbReference type="InterPro" id="IPR008111">
    <property type="entry name" value="RNA-bd_8"/>
</dbReference>
<protein>
    <recommendedName>
        <fullName evidence="8">RRM domain-containing protein</fullName>
    </recommendedName>
</protein>
<dbReference type="STRING" id="13706.A0A1X2HF13"/>
<evidence type="ECO:0000256" key="3">
    <source>
        <dbReference type="ARBA" id="ARBA00022490"/>
    </source>
</evidence>
<evidence type="ECO:0000313" key="9">
    <source>
        <dbReference type="EMBL" id="ORY97492.1"/>
    </source>
</evidence>
<dbReference type="PROSITE" id="PS50102">
    <property type="entry name" value="RRM"/>
    <property type="match status" value="1"/>
</dbReference>
<comment type="subcellular location">
    <subcellularLocation>
        <location evidence="2">Cytoplasm</location>
    </subcellularLocation>
    <subcellularLocation>
        <location evidence="1">Nucleus</location>
    </subcellularLocation>
</comment>
<feature type="domain" description="RRM" evidence="8">
    <location>
        <begin position="54"/>
        <end position="132"/>
    </location>
</feature>
<dbReference type="CDD" id="cd12324">
    <property type="entry name" value="RRM_RBM8"/>
    <property type="match status" value="1"/>
</dbReference>
<dbReference type="InterPro" id="IPR035979">
    <property type="entry name" value="RBD_domain_sf"/>
</dbReference>
<dbReference type="InterPro" id="IPR000504">
    <property type="entry name" value="RRM_dom"/>
</dbReference>
<feature type="region of interest" description="Disordered" evidence="7">
    <location>
        <begin position="1"/>
        <end position="44"/>
    </location>
</feature>
<feature type="region of interest" description="Disordered" evidence="7">
    <location>
        <begin position="138"/>
        <end position="162"/>
    </location>
</feature>
<gene>
    <name evidence="9" type="ORF">BCR43DRAFT_489864</name>
</gene>
<accession>A0A1X2HF13</accession>
<dbReference type="SMART" id="SM00360">
    <property type="entry name" value="RRM"/>
    <property type="match status" value="1"/>
</dbReference>
<proteinExistence type="predicted"/>
<evidence type="ECO:0000256" key="6">
    <source>
        <dbReference type="PROSITE-ProRule" id="PRU00176"/>
    </source>
</evidence>
<dbReference type="Pfam" id="PF00076">
    <property type="entry name" value="RRM_1"/>
    <property type="match status" value="1"/>
</dbReference>
<keyword evidence="3" id="KW-0963">Cytoplasm</keyword>
<evidence type="ECO:0000256" key="5">
    <source>
        <dbReference type="ARBA" id="ARBA00023242"/>
    </source>
</evidence>
<evidence type="ECO:0000256" key="4">
    <source>
        <dbReference type="ARBA" id="ARBA00022884"/>
    </source>
</evidence>